<evidence type="ECO:0000256" key="1">
    <source>
        <dbReference type="SAM" id="Phobius"/>
    </source>
</evidence>
<keyword evidence="1" id="KW-1133">Transmembrane helix</keyword>
<dbReference type="EMBL" id="FQTV01000001">
    <property type="protein sequence ID" value="SHE29687.1"/>
    <property type="molecule type" value="Genomic_DNA"/>
</dbReference>
<reference evidence="2 3" key="1">
    <citation type="submission" date="2016-11" db="EMBL/GenBank/DDBJ databases">
        <authorList>
            <person name="Jaros S."/>
            <person name="Januszkiewicz K."/>
            <person name="Wedrychowicz H."/>
        </authorList>
    </citation>
    <scope>NUCLEOTIDE SEQUENCE [LARGE SCALE GENOMIC DNA]</scope>
    <source>
        <strain evidence="2 3">DSM 26991</strain>
    </source>
</reference>
<protein>
    <recommendedName>
        <fullName evidence="4">Outer membrane protein beta-barrel domain-containing protein</fullName>
    </recommendedName>
</protein>
<gene>
    <name evidence="2" type="ORF">SAMN05444405_10157</name>
</gene>
<evidence type="ECO:0000313" key="3">
    <source>
        <dbReference type="Proteomes" id="UP000184509"/>
    </source>
</evidence>
<keyword evidence="3" id="KW-1185">Reference proteome</keyword>
<evidence type="ECO:0000313" key="2">
    <source>
        <dbReference type="EMBL" id="SHE29687.1"/>
    </source>
</evidence>
<proteinExistence type="predicted"/>
<evidence type="ECO:0008006" key="4">
    <source>
        <dbReference type="Google" id="ProtNLM"/>
    </source>
</evidence>
<organism evidence="2 3">
    <name type="scientific">Bacteroides luti</name>
    <dbReference type="NCBI Taxonomy" id="1297750"/>
    <lineage>
        <taxon>Bacteria</taxon>
        <taxon>Pseudomonadati</taxon>
        <taxon>Bacteroidota</taxon>
        <taxon>Bacteroidia</taxon>
        <taxon>Bacteroidales</taxon>
        <taxon>Bacteroidaceae</taxon>
        <taxon>Bacteroides</taxon>
    </lineage>
</organism>
<keyword evidence="1" id="KW-0472">Membrane</keyword>
<name>A0A1M4SCD0_9BACE</name>
<keyword evidence="1" id="KW-0812">Transmembrane</keyword>
<sequence>MKNHQLSGIRKKGTITLILLYLQDYINILNQKTMNTHITLKSFLVAFLLLLSFGINAQTMLSEKEETTIEDYKWRKKYINLGFVNSTMKQDGSLDLNSDLGASFSIGRTFFLNKRPIGGVLRFGIDATWFDINYTNYKMKNITNGETENNEYHQGEISMNVGPSITIKTVGKLTIHGYFRYAPSFSGLYNDDTFYGNYATFFVGGASISYCAIGLGFESRFGDCKYKEIGSSKEEVATNNKTKHNGWRTYLTFRF</sequence>
<accession>A0A1M4SCD0</accession>
<feature type="transmembrane region" description="Helical" evidence="1">
    <location>
        <begin position="38"/>
        <end position="55"/>
    </location>
</feature>
<dbReference type="Proteomes" id="UP000184509">
    <property type="component" value="Unassembled WGS sequence"/>
</dbReference>
<dbReference type="AlphaFoldDB" id="A0A1M4SCD0"/>